<reference evidence="2" key="1">
    <citation type="journal article" date="2022" name="bioRxiv">
        <title>Sequencing and chromosome-scale assembly of the giantPleurodeles waltlgenome.</title>
        <authorList>
            <person name="Brown T."/>
            <person name="Elewa A."/>
            <person name="Iarovenko S."/>
            <person name="Subramanian E."/>
            <person name="Araus A.J."/>
            <person name="Petzold A."/>
            <person name="Susuki M."/>
            <person name="Suzuki K.-i.T."/>
            <person name="Hayashi T."/>
            <person name="Toyoda A."/>
            <person name="Oliveira C."/>
            <person name="Osipova E."/>
            <person name="Leigh N.D."/>
            <person name="Simon A."/>
            <person name="Yun M.H."/>
        </authorList>
    </citation>
    <scope>NUCLEOTIDE SEQUENCE</scope>
    <source>
        <strain evidence="2">20211129_DDA</strain>
        <tissue evidence="2">Liver</tissue>
    </source>
</reference>
<sequence>MELPQAAGILCGGDLPMATFLLCCPRRRDLCPPEHPGSGRSCNHKTECSAITAVALKAQQRQGAAGEPEAGPHHPPSPVRHCAALSGSTKHRTTAATQPQRATDTWLMSALIPDSLRAVVCMQRGASFTLTAGTYSPTRAFKFYLCLVLSGTLGWWVLSTGWAVEHFAFAPTQSGGVTQTQQLGNSLGQQ</sequence>
<proteinExistence type="predicted"/>
<protein>
    <submittedName>
        <fullName evidence="2">Uncharacterized protein</fullName>
    </submittedName>
</protein>
<feature type="region of interest" description="Disordered" evidence="1">
    <location>
        <begin position="59"/>
        <end position="83"/>
    </location>
</feature>
<comment type="caution">
    <text evidence="2">The sequence shown here is derived from an EMBL/GenBank/DDBJ whole genome shotgun (WGS) entry which is preliminary data.</text>
</comment>
<evidence type="ECO:0000313" key="2">
    <source>
        <dbReference type="EMBL" id="KAJ1093290.1"/>
    </source>
</evidence>
<keyword evidence="3" id="KW-1185">Reference proteome</keyword>
<name>A0AAV7M030_PLEWA</name>
<accession>A0AAV7M030</accession>
<organism evidence="2 3">
    <name type="scientific">Pleurodeles waltl</name>
    <name type="common">Iberian ribbed newt</name>
    <dbReference type="NCBI Taxonomy" id="8319"/>
    <lineage>
        <taxon>Eukaryota</taxon>
        <taxon>Metazoa</taxon>
        <taxon>Chordata</taxon>
        <taxon>Craniata</taxon>
        <taxon>Vertebrata</taxon>
        <taxon>Euteleostomi</taxon>
        <taxon>Amphibia</taxon>
        <taxon>Batrachia</taxon>
        <taxon>Caudata</taxon>
        <taxon>Salamandroidea</taxon>
        <taxon>Salamandridae</taxon>
        <taxon>Pleurodelinae</taxon>
        <taxon>Pleurodeles</taxon>
    </lineage>
</organism>
<dbReference type="EMBL" id="JANPWB010000015">
    <property type="protein sequence ID" value="KAJ1093290.1"/>
    <property type="molecule type" value="Genomic_DNA"/>
</dbReference>
<gene>
    <name evidence="2" type="ORF">NDU88_006395</name>
</gene>
<dbReference type="AlphaFoldDB" id="A0AAV7M030"/>
<evidence type="ECO:0000313" key="3">
    <source>
        <dbReference type="Proteomes" id="UP001066276"/>
    </source>
</evidence>
<evidence type="ECO:0000256" key="1">
    <source>
        <dbReference type="SAM" id="MobiDB-lite"/>
    </source>
</evidence>
<dbReference type="Proteomes" id="UP001066276">
    <property type="component" value="Chromosome 11"/>
</dbReference>